<proteinExistence type="predicted"/>
<reference evidence="7" key="1">
    <citation type="submission" date="2016-11" db="UniProtKB">
        <authorList>
            <consortium name="WormBaseParasite"/>
        </authorList>
    </citation>
    <scope>IDENTIFICATION</scope>
</reference>
<gene>
    <name evidence="3" type="ORF">BXYJ_LOCUS4708</name>
</gene>
<organism evidence="5 7">
    <name type="scientific">Bursaphelenchus xylophilus</name>
    <name type="common">Pinewood nematode worm</name>
    <name type="synonym">Aphelenchoides xylophilus</name>
    <dbReference type="NCBI Taxonomy" id="6326"/>
    <lineage>
        <taxon>Eukaryota</taxon>
        <taxon>Metazoa</taxon>
        <taxon>Ecdysozoa</taxon>
        <taxon>Nematoda</taxon>
        <taxon>Chromadorea</taxon>
        <taxon>Rhabditida</taxon>
        <taxon>Tylenchina</taxon>
        <taxon>Tylenchomorpha</taxon>
        <taxon>Aphelenchoidea</taxon>
        <taxon>Aphelenchoididae</taxon>
        <taxon>Bursaphelenchus</taxon>
    </lineage>
</organism>
<feature type="region of interest" description="Disordered" evidence="1">
    <location>
        <begin position="43"/>
        <end position="79"/>
    </location>
</feature>
<dbReference type="EMBL" id="CAJFDI010000002">
    <property type="protein sequence ID" value="CAD5216784.1"/>
    <property type="molecule type" value="Genomic_DNA"/>
</dbReference>
<feature type="signal peptide" evidence="2">
    <location>
        <begin position="1"/>
        <end position="16"/>
    </location>
</feature>
<dbReference type="Proteomes" id="UP000659654">
    <property type="component" value="Unassembled WGS sequence"/>
</dbReference>
<dbReference type="EMBL" id="CAJFCV020000002">
    <property type="protein sequence ID" value="CAG9100144.1"/>
    <property type="molecule type" value="Genomic_DNA"/>
</dbReference>
<dbReference type="AlphaFoldDB" id="A0A1I7SX34"/>
<name>A0A1I7SX34_BURXY</name>
<feature type="chain" id="PRO_5036308843" evidence="2">
    <location>
        <begin position="17"/>
        <end position="177"/>
    </location>
</feature>
<evidence type="ECO:0000313" key="7">
    <source>
        <dbReference type="WBParaSite" id="BXY_1761700.1"/>
    </source>
</evidence>
<evidence type="ECO:0000313" key="5">
    <source>
        <dbReference type="Proteomes" id="UP000095284"/>
    </source>
</evidence>
<accession>A0A1I7SX34</accession>
<protein>
    <submittedName>
        <fullName evidence="3">(pine wood nematode) hypothetical protein</fullName>
    </submittedName>
</protein>
<evidence type="ECO:0000256" key="1">
    <source>
        <dbReference type="SAM" id="MobiDB-lite"/>
    </source>
</evidence>
<evidence type="ECO:0000256" key="2">
    <source>
        <dbReference type="SAM" id="SignalP"/>
    </source>
</evidence>
<sequence>MLSSITLIALIGLGCSVPVIQDDSYTAIPTGASRAVRQVAYTSAQPPVASSDPIPTGGPKRAVRQAEQEEYSPSKPPAVLVDPIASTVSTVYRAVRQAAYTTVAPYDPSVATSGPYGPYRAVRQVVGGEPQTTANPAVQEAGTGATNYQPVQGNVYNYPAKQPQNPEYQPSLKVPVA</sequence>
<keyword evidence="6" id="KW-1185">Reference proteome</keyword>
<reference evidence="4" key="2">
    <citation type="submission" date="2020-08" db="EMBL/GenBank/DDBJ databases">
        <authorList>
            <person name="Kikuchi T."/>
        </authorList>
    </citation>
    <scope>NUCLEOTIDE SEQUENCE</scope>
    <source>
        <strain evidence="3">Ka4C1</strain>
    </source>
</reference>
<evidence type="ECO:0000313" key="3">
    <source>
        <dbReference type="EMBL" id="CAD5216784.1"/>
    </source>
</evidence>
<dbReference type="Proteomes" id="UP000582659">
    <property type="component" value="Unassembled WGS sequence"/>
</dbReference>
<evidence type="ECO:0000313" key="6">
    <source>
        <dbReference type="Proteomes" id="UP000659654"/>
    </source>
</evidence>
<keyword evidence="2" id="KW-0732">Signal</keyword>
<evidence type="ECO:0000313" key="4">
    <source>
        <dbReference type="EMBL" id="CAG9100144.1"/>
    </source>
</evidence>
<dbReference type="WBParaSite" id="BXY_1761700.1">
    <property type="protein sequence ID" value="BXY_1761700.1"/>
    <property type="gene ID" value="BXY_1761700"/>
</dbReference>
<dbReference type="Proteomes" id="UP000095284">
    <property type="component" value="Unplaced"/>
</dbReference>